<organism evidence="2 3">
    <name type="scientific">Lacipirellula parvula</name>
    <dbReference type="NCBI Taxonomy" id="2650471"/>
    <lineage>
        <taxon>Bacteria</taxon>
        <taxon>Pseudomonadati</taxon>
        <taxon>Planctomycetota</taxon>
        <taxon>Planctomycetia</taxon>
        <taxon>Pirellulales</taxon>
        <taxon>Lacipirellulaceae</taxon>
        <taxon>Lacipirellula</taxon>
    </lineage>
</organism>
<dbReference type="EMBL" id="AP021861">
    <property type="protein sequence ID" value="BBO34611.1"/>
    <property type="molecule type" value="Genomic_DNA"/>
</dbReference>
<accession>A0A5K7XI24</accession>
<dbReference type="KEGG" id="lpav:PLANPX_4223"/>
<protein>
    <recommendedName>
        <fullName evidence="4">DUF4239 domain-containing protein</fullName>
    </recommendedName>
</protein>
<keyword evidence="1" id="KW-1133">Transmembrane helix</keyword>
<gene>
    <name evidence="2" type="ORF">PLANPX_4223</name>
</gene>
<feature type="transmembrane region" description="Helical" evidence="1">
    <location>
        <begin position="181"/>
        <end position="200"/>
    </location>
</feature>
<keyword evidence="1" id="KW-0472">Membrane</keyword>
<name>A0A5K7XI24_9BACT</name>
<sequence>MNTVATSLTVFACVFAGALVGMRLRRTLPEHHLSSETKETVKLAMGFVATMAALILGLLVASAKDSYDTQSSGVTQLAAKAVYLDRLLANFGPEANDVRQLYRGVVERITHQMWPEQYAGESQLDPSAMRTEELLVAIQALAPKTDLQKTLQAQAVSTSLEIGQMRWLQYEQAGTTLSKPMLGILVFWIAVLFGSFGLFAPSNGTALTALLLAALSVAGAIFLILELQSPFTGLLQIPDTPFLDAIAHLGQ</sequence>
<evidence type="ECO:0000256" key="1">
    <source>
        <dbReference type="SAM" id="Phobius"/>
    </source>
</evidence>
<feature type="transmembrane region" description="Helical" evidence="1">
    <location>
        <begin position="40"/>
        <end position="61"/>
    </location>
</feature>
<reference evidence="3" key="1">
    <citation type="submission" date="2019-10" db="EMBL/GenBank/DDBJ databases">
        <title>Lacipirellula parvula gen. nov., sp. nov., representing a lineage of planctomycetes widespread in freshwater anoxic habitats, and description of the family Lacipirellulaceae.</title>
        <authorList>
            <person name="Dedysh S.N."/>
            <person name="Kulichevskaya I.S."/>
            <person name="Beletsky A.V."/>
            <person name="Rakitin A.L."/>
            <person name="Mardanov A.V."/>
            <person name="Ivanova A.A."/>
            <person name="Saltykova V.X."/>
            <person name="Rijpstra W.I.C."/>
            <person name="Sinninghe Damste J.S."/>
            <person name="Ravin N.V."/>
        </authorList>
    </citation>
    <scope>NUCLEOTIDE SEQUENCE [LARGE SCALE GENOMIC DNA]</scope>
    <source>
        <strain evidence="3">PX69</strain>
    </source>
</reference>
<keyword evidence="3" id="KW-1185">Reference proteome</keyword>
<evidence type="ECO:0000313" key="3">
    <source>
        <dbReference type="Proteomes" id="UP000326837"/>
    </source>
</evidence>
<dbReference type="Proteomes" id="UP000326837">
    <property type="component" value="Chromosome"/>
</dbReference>
<dbReference type="AlphaFoldDB" id="A0A5K7XI24"/>
<feature type="transmembrane region" description="Helical" evidence="1">
    <location>
        <begin position="206"/>
        <end position="225"/>
    </location>
</feature>
<dbReference type="Pfam" id="PF14023">
    <property type="entry name" value="Bestrophin-like"/>
    <property type="match status" value="1"/>
</dbReference>
<dbReference type="InterPro" id="IPR025333">
    <property type="entry name" value="DUF4239"/>
</dbReference>
<keyword evidence="1" id="KW-0812">Transmembrane</keyword>
<proteinExistence type="predicted"/>
<evidence type="ECO:0000313" key="2">
    <source>
        <dbReference type="EMBL" id="BBO34611.1"/>
    </source>
</evidence>
<evidence type="ECO:0008006" key="4">
    <source>
        <dbReference type="Google" id="ProtNLM"/>
    </source>
</evidence>